<evidence type="ECO:0000256" key="1">
    <source>
        <dbReference type="SAM" id="Coils"/>
    </source>
</evidence>
<keyword evidence="4" id="KW-1185">Reference proteome</keyword>
<feature type="region of interest" description="Disordered" evidence="2">
    <location>
        <begin position="14"/>
        <end position="41"/>
    </location>
</feature>
<keyword evidence="1" id="KW-0175">Coiled coil</keyword>
<comment type="caution">
    <text evidence="3">The sequence shown here is derived from an EMBL/GenBank/DDBJ whole genome shotgun (WGS) entry which is preliminary data.</text>
</comment>
<gene>
    <name evidence="3" type="ORF">SLEP1_g24271</name>
</gene>
<feature type="region of interest" description="Disordered" evidence="2">
    <location>
        <begin position="309"/>
        <end position="341"/>
    </location>
</feature>
<feature type="compositionally biased region" description="Low complexity" evidence="2">
    <location>
        <begin position="18"/>
        <end position="28"/>
    </location>
</feature>
<organism evidence="3 4">
    <name type="scientific">Rubroshorea leprosula</name>
    <dbReference type="NCBI Taxonomy" id="152421"/>
    <lineage>
        <taxon>Eukaryota</taxon>
        <taxon>Viridiplantae</taxon>
        <taxon>Streptophyta</taxon>
        <taxon>Embryophyta</taxon>
        <taxon>Tracheophyta</taxon>
        <taxon>Spermatophyta</taxon>
        <taxon>Magnoliopsida</taxon>
        <taxon>eudicotyledons</taxon>
        <taxon>Gunneridae</taxon>
        <taxon>Pentapetalae</taxon>
        <taxon>rosids</taxon>
        <taxon>malvids</taxon>
        <taxon>Malvales</taxon>
        <taxon>Dipterocarpaceae</taxon>
        <taxon>Rubroshorea</taxon>
    </lineage>
</organism>
<dbReference type="Proteomes" id="UP001054252">
    <property type="component" value="Unassembled WGS sequence"/>
</dbReference>
<name>A0AAV5JI58_9ROSI</name>
<evidence type="ECO:0000256" key="2">
    <source>
        <dbReference type="SAM" id="MobiDB-lite"/>
    </source>
</evidence>
<dbReference type="AlphaFoldDB" id="A0AAV5JI58"/>
<accession>A0AAV5JI58</accession>
<feature type="compositionally biased region" description="Basic and acidic residues" evidence="2">
    <location>
        <begin position="316"/>
        <end position="336"/>
    </location>
</feature>
<feature type="region of interest" description="Disordered" evidence="2">
    <location>
        <begin position="545"/>
        <end position="577"/>
    </location>
</feature>
<dbReference type="EMBL" id="BPVZ01000038">
    <property type="protein sequence ID" value="GKV13227.1"/>
    <property type="molecule type" value="Genomic_DNA"/>
</dbReference>
<protein>
    <submittedName>
        <fullName evidence="3">Uncharacterized protein</fullName>
    </submittedName>
</protein>
<feature type="compositionally biased region" description="Pro residues" evidence="2">
    <location>
        <begin position="565"/>
        <end position="577"/>
    </location>
</feature>
<sequence length="577" mass="65203">MSVIGSEVIPLEYDGMDSESSLSPSSSERTVEERRERGVVEKEEEEIPSNIMEVKGNVGRCYDPELDIVSKVRGYVSELSSRSSLRGLVNNCYLSHHVLIKPAGVNERACSAPCDHWMPMYVHYLAAGLRARGKGEKGWYYFSPRSSSKENWSLFTTGPSSIKGWKEKFFFEDDTEWSRRDAEVEQLSAWKAKKTKQNNYKLNKDEVEEVGKLVREEGELVDIMYHTSAETIKAAELHGPSSLSEAEMDSFLNVVGGLAIPKKPRKKSKTSIAAAKGEEVSEEVAPLQRKKRKVAKPEARGDEVVEFVPRPSPAKVDPKVREREEVEVRGPGKGKELIPPPSFQKSLFEATNITGMKRFLNATLPEVDRRQVREEAVSQLGARIVRHSLEVNNLAQEYAESVRDCANLQRQCEELLKEKEDTLSTRLVFEECKRKICEDKIEAQDKYIEKMNKRMAELKKNVHQLVHNEMEEHIGNFLNSSIFKNIINLYRLPIAILAFTDCRKKRDAEGRTIFPPTFDAELVAVEEEEGVQDTEVKNQIDLAEVQPPEVHPISSGEEQLAPPEAEVPPLPAGDEPP</sequence>
<evidence type="ECO:0000313" key="4">
    <source>
        <dbReference type="Proteomes" id="UP001054252"/>
    </source>
</evidence>
<feature type="compositionally biased region" description="Basic and acidic residues" evidence="2">
    <location>
        <begin position="29"/>
        <end position="41"/>
    </location>
</feature>
<evidence type="ECO:0000313" key="3">
    <source>
        <dbReference type="EMBL" id="GKV13227.1"/>
    </source>
</evidence>
<feature type="coiled-coil region" evidence="1">
    <location>
        <begin position="391"/>
        <end position="468"/>
    </location>
</feature>
<proteinExistence type="predicted"/>
<reference evidence="3 4" key="1">
    <citation type="journal article" date="2021" name="Commun. Biol.">
        <title>The genome of Shorea leprosula (Dipterocarpaceae) highlights the ecological relevance of drought in aseasonal tropical rainforests.</title>
        <authorList>
            <person name="Ng K.K.S."/>
            <person name="Kobayashi M.J."/>
            <person name="Fawcett J.A."/>
            <person name="Hatakeyama M."/>
            <person name="Paape T."/>
            <person name="Ng C.H."/>
            <person name="Ang C.C."/>
            <person name="Tnah L.H."/>
            <person name="Lee C.T."/>
            <person name="Nishiyama T."/>
            <person name="Sese J."/>
            <person name="O'Brien M.J."/>
            <person name="Copetti D."/>
            <person name="Mohd Noor M.I."/>
            <person name="Ong R.C."/>
            <person name="Putra M."/>
            <person name="Sireger I.Z."/>
            <person name="Indrioko S."/>
            <person name="Kosugi Y."/>
            <person name="Izuno A."/>
            <person name="Isagi Y."/>
            <person name="Lee S.L."/>
            <person name="Shimizu K.K."/>
        </authorList>
    </citation>
    <scope>NUCLEOTIDE SEQUENCE [LARGE SCALE GENOMIC DNA]</scope>
    <source>
        <strain evidence="3">214</strain>
    </source>
</reference>